<dbReference type="InterPro" id="IPR051095">
    <property type="entry name" value="Dros_DevTransReg"/>
</dbReference>
<dbReference type="PANTHER" id="PTHR23110">
    <property type="entry name" value="BTB DOMAIN TRANSCRIPTION FACTOR"/>
    <property type="match status" value="1"/>
</dbReference>
<dbReference type="SUPFAM" id="SSF54695">
    <property type="entry name" value="POZ domain"/>
    <property type="match status" value="1"/>
</dbReference>
<dbReference type="GeneID" id="107222590"/>
<dbReference type="GO" id="GO:0006357">
    <property type="term" value="P:regulation of transcription by RNA polymerase II"/>
    <property type="evidence" value="ECO:0007669"/>
    <property type="project" value="TreeGrafter"/>
</dbReference>
<feature type="domain" description="C2H2-type" evidence="6">
    <location>
        <begin position="403"/>
        <end position="431"/>
    </location>
</feature>
<evidence type="ECO:0000313" key="7">
    <source>
        <dbReference type="Proteomes" id="UP000829291"/>
    </source>
</evidence>
<evidence type="ECO:0000256" key="2">
    <source>
        <dbReference type="ARBA" id="ARBA00023242"/>
    </source>
</evidence>
<dbReference type="KEGG" id="nlo:107222590"/>
<keyword evidence="3" id="KW-0862">Zinc</keyword>
<keyword evidence="3" id="KW-0479">Metal-binding</keyword>
<accession>A0A6J0BRT1</accession>
<name>A0A6J0BRT1_NEOLC</name>
<feature type="region of interest" description="Disordered" evidence="4">
    <location>
        <begin position="177"/>
        <end position="205"/>
    </location>
</feature>
<organism evidence="8">
    <name type="scientific">Neodiprion lecontei</name>
    <name type="common">Redheaded pine sawfly</name>
    <dbReference type="NCBI Taxonomy" id="441921"/>
    <lineage>
        <taxon>Eukaryota</taxon>
        <taxon>Metazoa</taxon>
        <taxon>Ecdysozoa</taxon>
        <taxon>Arthropoda</taxon>
        <taxon>Hexapoda</taxon>
        <taxon>Insecta</taxon>
        <taxon>Pterygota</taxon>
        <taxon>Neoptera</taxon>
        <taxon>Endopterygota</taxon>
        <taxon>Hymenoptera</taxon>
        <taxon>Tenthredinoidea</taxon>
        <taxon>Diprionidae</taxon>
        <taxon>Diprioninae</taxon>
        <taxon>Neodiprion</taxon>
    </lineage>
</organism>
<dbReference type="Gene3D" id="3.30.710.10">
    <property type="entry name" value="Potassium Channel Kv1.1, Chain A"/>
    <property type="match status" value="1"/>
</dbReference>
<dbReference type="Proteomes" id="UP000829291">
    <property type="component" value="Chromosome 2"/>
</dbReference>
<keyword evidence="3" id="KW-0863">Zinc-finger</keyword>
<gene>
    <name evidence="8" type="primary">LOC107222590</name>
</gene>
<dbReference type="InParanoid" id="A0A6J0BRT1"/>
<dbReference type="GO" id="GO:0048666">
    <property type="term" value="P:neuron development"/>
    <property type="evidence" value="ECO:0007669"/>
    <property type="project" value="UniProtKB-ARBA"/>
</dbReference>
<feature type="domain" description="BTB" evidence="5">
    <location>
        <begin position="31"/>
        <end position="96"/>
    </location>
</feature>
<dbReference type="GO" id="GO:0008270">
    <property type="term" value="F:zinc ion binding"/>
    <property type="evidence" value="ECO:0007669"/>
    <property type="project" value="UniProtKB-KW"/>
</dbReference>
<dbReference type="InterPro" id="IPR013087">
    <property type="entry name" value="Znf_C2H2_type"/>
</dbReference>
<feature type="region of interest" description="Disordered" evidence="4">
    <location>
        <begin position="117"/>
        <end position="140"/>
    </location>
</feature>
<evidence type="ECO:0000256" key="1">
    <source>
        <dbReference type="ARBA" id="ARBA00004123"/>
    </source>
</evidence>
<dbReference type="RefSeq" id="XP_015517496.1">
    <property type="nucleotide sequence ID" value="XM_015662010.2"/>
</dbReference>
<dbReference type="InterPro" id="IPR000210">
    <property type="entry name" value="BTB/POZ_dom"/>
</dbReference>
<evidence type="ECO:0000259" key="5">
    <source>
        <dbReference type="PROSITE" id="PS50097"/>
    </source>
</evidence>
<keyword evidence="7" id="KW-1185">Reference proteome</keyword>
<protein>
    <submittedName>
        <fullName evidence="8">Zinc finger and BTB domain-containing protein 6 isoform X1</fullName>
    </submittedName>
</protein>
<evidence type="ECO:0000313" key="8">
    <source>
        <dbReference type="RefSeq" id="XP_015517496.1"/>
    </source>
</evidence>
<comment type="subcellular location">
    <subcellularLocation>
        <location evidence="1">Nucleus</location>
    </subcellularLocation>
</comment>
<dbReference type="InterPro" id="IPR011333">
    <property type="entry name" value="SKP1/BTB/POZ_sf"/>
</dbReference>
<evidence type="ECO:0000259" key="6">
    <source>
        <dbReference type="PROSITE" id="PS50157"/>
    </source>
</evidence>
<dbReference type="GO" id="GO:0005634">
    <property type="term" value="C:nucleus"/>
    <property type="evidence" value="ECO:0007669"/>
    <property type="project" value="UniProtKB-SubCell"/>
</dbReference>
<dbReference type="SUPFAM" id="SSF57667">
    <property type="entry name" value="beta-beta-alpha zinc fingers"/>
    <property type="match status" value="1"/>
</dbReference>
<dbReference type="PROSITE" id="PS00028">
    <property type="entry name" value="ZINC_FINGER_C2H2_1"/>
    <property type="match status" value="2"/>
</dbReference>
<feature type="compositionally biased region" description="Polar residues" evidence="4">
    <location>
        <begin position="178"/>
        <end position="188"/>
    </location>
</feature>
<keyword evidence="2" id="KW-0539">Nucleus</keyword>
<dbReference type="OrthoDB" id="2311693at2759"/>
<feature type="domain" description="C2H2-type" evidence="6">
    <location>
        <begin position="374"/>
        <end position="402"/>
    </location>
</feature>
<dbReference type="PROSITE" id="PS50097">
    <property type="entry name" value="BTB"/>
    <property type="match status" value="1"/>
</dbReference>
<dbReference type="InterPro" id="IPR036236">
    <property type="entry name" value="Znf_C2H2_sf"/>
</dbReference>
<dbReference type="PANTHER" id="PTHR23110:SF99">
    <property type="entry name" value="BROAD-COMPLEX CORE PROTEIN ISOFORM 6"/>
    <property type="match status" value="1"/>
</dbReference>
<dbReference type="Gene3D" id="3.30.160.60">
    <property type="entry name" value="Classic Zinc Finger"/>
    <property type="match status" value="1"/>
</dbReference>
<dbReference type="CDD" id="cd18315">
    <property type="entry name" value="BTB_POZ_BAB-like"/>
    <property type="match status" value="1"/>
</dbReference>
<dbReference type="AlphaFoldDB" id="A0A6J0BRT1"/>
<reference evidence="8" key="1">
    <citation type="submission" date="2025-08" db="UniProtKB">
        <authorList>
            <consortium name="RefSeq"/>
        </authorList>
    </citation>
    <scope>IDENTIFICATION</scope>
    <source>
        <tissue evidence="8">Thorax and Abdomen</tissue>
    </source>
</reference>
<proteinExistence type="predicted"/>
<dbReference type="SMART" id="SM00355">
    <property type="entry name" value="ZnF_C2H2"/>
    <property type="match status" value="2"/>
</dbReference>
<dbReference type="Pfam" id="PF00651">
    <property type="entry name" value="BTB"/>
    <property type="match status" value="1"/>
</dbReference>
<evidence type="ECO:0000256" key="4">
    <source>
        <dbReference type="SAM" id="MobiDB-lite"/>
    </source>
</evidence>
<evidence type="ECO:0000256" key="3">
    <source>
        <dbReference type="PROSITE-ProRule" id="PRU00042"/>
    </source>
</evidence>
<dbReference type="SMART" id="SM00225">
    <property type="entry name" value="BTB"/>
    <property type="match status" value="1"/>
</dbReference>
<dbReference type="Pfam" id="PF00096">
    <property type="entry name" value="zf-C2H2"/>
    <property type="match status" value="1"/>
</dbReference>
<dbReference type="PROSITE" id="PS50157">
    <property type="entry name" value="ZINC_FINGER_C2H2_2"/>
    <property type="match status" value="2"/>
</dbReference>
<dbReference type="GO" id="GO:0003006">
    <property type="term" value="P:developmental process involved in reproduction"/>
    <property type="evidence" value="ECO:0007669"/>
    <property type="project" value="UniProtKB-ARBA"/>
</dbReference>
<sequence length="441" mass="50114">MSGEQFSLVWNSFPTNLSSGLYTLLNDEQLVDVTLAAEGQILQAHKLILSVCSTYFKELFKMNSCKHPIVILKDVNYRDLSALLHFMYQGEVRVKQEDLASFLKVAETLQIKGLTKDKSEKDNSVTDNNVPTPGENHQEQSRELESILEAVSNLERKSLNDETFVATLQEEIAPIPETSETLNSSQDPVSPPPMKSVYDKASDQRRITQPDSIVRDILNRTSEDFQQMEENVTDEPLDYTSDIARLSKTKNEPVDYTSDIDFDLVCNKEFAKQENLDRQNSNLHAQSNLTANKCFENSQLLTYNPSNQDEPLPFSHLEETFGTDFSFNGGNYSRGRKTVKGIPGSSLPLETTLRVVSELGPTIRVERGKVIRMYSCPWCLRHFTRKENLKLHVRYIHGPLESLTCKLCGNKYKNSNSLRVHSYLYHNAKRNKHSKPAHAGM</sequence>
<dbReference type="GO" id="GO:0048513">
    <property type="term" value="P:animal organ development"/>
    <property type="evidence" value="ECO:0007669"/>
    <property type="project" value="UniProtKB-ARBA"/>
</dbReference>